<feature type="transmembrane region" description="Helical" evidence="7">
    <location>
        <begin position="172"/>
        <end position="191"/>
    </location>
</feature>
<feature type="transmembrane region" description="Helical" evidence="7">
    <location>
        <begin position="100"/>
        <end position="117"/>
    </location>
</feature>
<comment type="caution">
    <text evidence="9">The sequence shown here is derived from an EMBL/GenBank/DDBJ whole genome shotgun (WGS) entry which is preliminary data.</text>
</comment>
<dbReference type="Pfam" id="PF04511">
    <property type="entry name" value="DER1"/>
    <property type="match status" value="1"/>
</dbReference>
<dbReference type="InterPro" id="IPR035952">
    <property type="entry name" value="Rhomboid-like_sf"/>
</dbReference>
<reference evidence="9 10" key="1">
    <citation type="submission" date="2023-04" db="EMBL/GenBank/DDBJ databases">
        <title>Genome of Basidiobolus ranarum AG-B5.</title>
        <authorList>
            <person name="Stajich J.E."/>
            <person name="Carter-House D."/>
            <person name="Gryganskyi A."/>
        </authorList>
    </citation>
    <scope>NUCLEOTIDE SEQUENCE [LARGE SCALE GENOMIC DNA]</scope>
    <source>
        <strain evidence="9 10">AG-B5</strain>
    </source>
</reference>
<feature type="transmembrane region" description="Helical" evidence="7">
    <location>
        <begin position="20"/>
        <end position="39"/>
    </location>
</feature>
<sequence>MNNRQNNELVEWFRTIPFCTRYIFATTVVLAILGAFQVLSPSSMYYDLTSIISRFQIWRLVTCFFNYHLDLEFVFNLYFLYTYSSQLERSPTFLGRTGDYVYFIIVTMTFSLVLSTIFKDVFFFHSALIMSIIFLWSQYFKEVMVTFFFGIRFRALYLPYVLIIYSTLSRGGNLPFAEILGLISSYIYFYLHDIHPATGGANYLKTPQLISNYFGNAPAAADGIYVQHGTNRGQPQNQPGYNWGQGRRLGN</sequence>
<evidence type="ECO:0000256" key="6">
    <source>
        <dbReference type="ARBA" id="ARBA00023136"/>
    </source>
</evidence>
<feature type="region of interest" description="Disordered" evidence="8">
    <location>
        <begin position="231"/>
        <end position="251"/>
    </location>
</feature>
<proteinExistence type="inferred from homology"/>
<comment type="subcellular location">
    <subcellularLocation>
        <location evidence="1 7">Endoplasmic reticulum membrane</location>
        <topology evidence="1 7">Multi-pass membrane protein</topology>
    </subcellularLocation>
</comment>
<organism evidence="9 10">
    <name type="scientific">Basidiobolus ranarum</name>
    <dbReference type="NCBI Taxonomy" id="34480"/>
    <lineage>
        <taxon>Eukaryota</taxon>
        <taxon>Fungi</taxon>
        <taxon>Fungi incertae sedis</taxon>
        <taxon>Zoopagomycota</taxon>
        <taxon>Entomophthoromycotina</taxon>
        <taxon>Basidiobolomycetes</taxon>
        <taxon>Basidiobolales</taxon>
        <taxon>Basidiobolaceae</taxon>
        <taxon>Basidiobolus</taxon>
    </lineage>
</organism>
<keyword evidence="6 7" id="KW-0472">Membrane</keyword>
<protein>
    <recommendedName>
        <fullName evidence="7">Derlin</fullName>
    </recommendedName>
</protein>
<evidence type="ECO:0000256" key="5">
    <source>
        <dbReference type="ARBA" id="ARBA00022989"/>
    </source>
</evidence>
<keyword evidence="4 7" id="KW-0256">Endoplasmic reticulum</keyword>
<feature type="compositionally biased region" description="Polar residues" evidence="8">
    <location>
        <begin position="231"/>
        <end position="240"/>
    </location>
</feature>
<dbReference type="Gene3D" id="1.20.1540.10">
    <property type="entry name" value="Rhomboid-like"/>
    <property type="match status" value="1"/>
</dbReference>
<evidence type="ECO:0000256" key="7">
    <source>
        <dbReference type="RuleBase" id="RU363059"/>
    </source>
</evidence>
<evidence type="ECO:0000313" key="9">
    <source>
        <dbReference type="EMBL" id="KAK9765299.1"/>
    </source>
</evidence>
<comment type="similarity">
    <text evidence="2 7">Belongs to the derlin family.</text>
</comment>
<comment type="caution">
    <text evidence="7">Lacks conserved residue(s) required for the propagation of feature annotation.</text>
</comment>
<feature type="transmembrane region" description="Helical" evidence="7">
    <location>
        <begin position="145"/>
        <end position="165"/>
    </location>
</feature>
<dbReference type="PANTHER" id="PTHR11009">
    <property type="entry name" value="DER1-LIKE PROTEIN, DERLIN"/>
    <property type="match status" value="1"/>
</dbReference>
<keyword evidence="5 7" id="KW-1133">Transmembrane helix</keyword>
<dbReference type="EMBL" id="JASJQH010000288">
    <property type="protein sequence ID" value="KAK9765299.1"/>
    <property type="molecule type" value="Genomic_DNA"/>
</dbReference>
<gene>
    <name evidence="9" type="ORF">K7432_006489</name>
</gene>
<evidence type="ECO:0000313" key="10">
    <source>
        <dbReference type="Proteomes" id="UP001479436"/>
    </source>
</evidence>
<dbReference type="InterPro" id="IPR007599">
    <property type="entry name" value="DER1"/>
</dbReference>
<dbReference type="SUPFAM" id="SSF144091">
    <property type="entry name" value="Rhomboid-like"/>
    <property type="match status" value="1"/>
</dbReference>
<evidence type="ECO:0000256" key="1">
    <source>
        <dbReference type="ARBA" id="ARBA00004477"/>
    </source>
</evidence>
<keyword evidence="10" id="KW-1185">Reference proteome</keyword>
<evidence type="ECO:0000256" key="8">
    <source>
        <dbReference type="SAM" id="MobiDB-lite"/>
    </source>
</evidence>
<feature type="transmembrane region" description="Helical" evidence="7">
    <location>
        <begin position="122"/>
        <end position="139"/>
    </location>
</feature>
<feature type="transmembrane region" description="Helical" evidence="7">
    <location>
        <begin position="60"/>
        <end position="80"/>
    </location>
</feature>
<evidence type="ECO:0000256" key="2">
    <source>
        <dbReference type="ARBA" id="ARBA00008917"/>
    </source>
</evidence>
<comment type="function">
    <text evidence="7">May be involved in the degradation of misfolded endoplasmic reticulum (ER) luminal proteins.</text>
</comment>
<accession>A0ABR2WUT6</accession>
<keyword evidence="3 7" id="KW-0812">Transmembrane</keyword>
<evidence type="ECO:0000256" key="3">
    <source>
        <dbReference type="ARBA" id="ARBA00022692"/>
    </source>
</evidence>
<evidence type="ECO:0000256" key="4">
    <source>
        <dbReference type="ARBA" id="ARBA00022824"/>
    </source>
</evidence>
<dbReference type="Proteomes" id="UP001479436">
    <property type="component" value="Unassembled WGS sequence"/>
</dbReference>
<name>A0ABR2WUT6_9FUNG</name>